<dbReference type="CDD" id="cd17384">
    <property type="entry name" value="MFS_SLC18A1_2_VAT1_2"/>
    <property type="match status" value="1"/>
</dbReference>
<dbReference type="Pfam" id="PF07690">
    <property type="entry name" value="MFS_1"/>
    <property type="match status" value="1"/>
</dbReference>
<keyword evidence="10" id="KW-1185">Reference proteome</keyword>
<comment type="caution">
    <text evidence="9">The sequence shown here is derived from an EMBL/GenBank/DDBJ whole genome shotgun (WGS) entry which is preliminary data.</text>
</comment>
<keyword evidence="3 7" id="KW-0812">Transmembrane</keyword>
<gene>
    <name evidence="9" type="ORF">JTE90_022994</name>
</gene>
<feature type="transmembrane region" description="Helical" evidence="7">
    <location>
        <begin position="324"/>
        <end position="344"/>
    </location>
</feature>
<evidence type="ECO:0000256" key="1">
    <source>
        <dbReference type="ARBA" id="ARBA00004141"/>
    </source>
</evidence>
<dbReference type="GO" id="GO:0005335">
    <property type="term" value="F:serotonin:sodium:chloride symporter activity"/>
    <property type="evidence" value="ECO:0007669"/>
    <property type="project" value="TreeGrafter"/>
</dbReference>
<evidence type="ECO:0000313" key="9">
    <source>
        <dbReference type="EMBL" id="KAG8193366.1"/>
    </source>
</evidence>
<reference evidence="9 10" key="1">
    <citation type="journal article" date="2022" name="Nat. Ecol. Evol.">
        <title>A masculinizing supergene underlies an exaggerated male reproductive morph in a spider.</title>
        <authorList>
            <person name="Hendrickx F."/>
            <person name="De Corte Z."/>
            <person name="Sonet G."/>
            <person name="Van Belleghem S.M."/>
            <person name="Kostlbacher S."/>
            <person name="Vangestel C."/>
        </authorList>
    </citation>
    <scope>NUCLEOTIDE SEQUENCE [LARGE SCALE GENOMIC DNA]</scope>
    <source>
        <strain evidence="9">W744_W776</strain>
    </source>
</reference>
<feature type="transmembrane region" description="Helical" evidence="7">
    <location>
        <begin position="482"/>
        <end position="503"/>
    </location>
</feature>
<feature type="transmembrane region" description="Helical" evidence="7">
    <location>
        <begin position="194"/>
        <end position="211"/>
    </location>
</feature>
<dbReference type="InterPro" id="IPR020846">
    <property type="entry name" value="MFS_dom"/>
</dbReference>
<feature type="transmembrane region" description="Helical" evidence="7">
    <location>
        <begin position="282"/>
        <end position="303"/>
    </location>
</feature>
<accession>A0AAV6VCH7</accession>
<dbReference type="Gene3D" id="1.20.1250.20">
    <property type="entry name" value="MFS general substrate transporter like domains"/>
    <property type="match status" value="1"/>
</dbReference>
<dbReference type="InterPro" id="IPR050930">
    <property type="entry name" value="MFS_Vesicular_Transporter"/>
</dbReference>
<dbReference type="Proteomes" id="UP000827092">
    <property type="component" value="Unassembled WGS sequence"/>
</dbReference>
<dbReference type="PROSITE" id="PS50850">
    <property type="entry name" value="MFS"/>
    <property type="match status" value="1"/>
</dbReference>
<dbReference type="AlphaFoldDB" id="A0AAV6VCH7"/>
<dbReference type="FunFam" id="1.20.1250.20:FF:000145">
    <property type="entry name" value="Chromaffin granule amine transporter"/>
    <property type="match status" value="1"/>
</dbReference>
<dbReference type="PANTHER" id="PTHR23506">
    <property type="entry name" value="GH10249P"/>
    <property type="match status" value="1"/>
</dbReference>
<dbReference type="GO" id="GO:0030672">
    <property type="term" value="C:synaptic vesicle membrane"/>
    <property type="evidence" value="ECO:0007669"/>
    <property type="project" value="TreeGrafter"/>
</dbReference>
<feature type="transmembrane region" description="Helical" evidence="7">
    <location>
        <begin position="253"/>
        <end position="276"/>
    </location>
</feature>
<protein>
    <recommendedName>
        <fullName evidence="8">Major facilitator superfamily (MFS) profile domain-containing protein</fullName>
    </recommendedName>
</protein>
<keyword evidence="4 7" id="KW-1133">Transmembrane helix</keyword>
<dbReference type="PANTHER" id="PTHR23506:SF23">
    <property type="entry name" value="GH10249P"/>
    <property type="match status" value="1"/>
</dbReference>
<dbReference type="EMBL" id="JAFNEN010000124">
    <property type="protein sequence ID" value="KAG8193366.1"/>
    <property type="molecule type" value="Genomic_DNA"/>
</dbReference>
<evidence type="ECO:0000313" key="10">
    <source>
        <dbReference type="Proteomes" id="UP000827092"/>
    </source>
</evidence>
<dbReference type="GO" id="GO:0043195">
    <property type="term" value="C:terminal bouton"/>
    <property type="evidence" value="ECO:0007669"/>
    <property type="project" value="TreeGrafter"/>
</dbReference>
<dbReference type="InterPro" id="IPR011701">
    <property type="entry name" value="MFS"/>
</dbReference>
<dbReference type="GO" id="GO:0015842">
    <property type="term" value="P:aminergic neurotransmitter loading into synaptic vesicle"/>
    <property type="evidence" value="ECO:0007669"/>
    <property type="project" value="TreeGrafter"/>
</dbReference>
<sequence>MDLERTEEEGGCCSCLSKLRGSRRLILIIVAIALLLDNMLLTAVVPIIPSFLYHLSHHPVGTITIPEEKVVKAVPIPDITFNDENIPYFLSYFQGTKKEKQSVWEFPGFTMVPNEEFWKFTSPASNEAQVSNLKTLATKRNVSRRNTTPKLTRHQELVNENFEVGLMFASKPLVQAFANPFIGPISNRIGYSPIMFMGFLTLIATSLSFAIGNTYTTLFMARALQGVGSSCTSVAGMGMLAEKYPDDAERGNAMAIALGGLALGVLIGPVFGGTLYEFVGKATPFLILAGLALVDGILQLLVLQPKIKKPKQVESASLWTLIKDPYIMVAAGAITFSNVGIAVLEPSLPLWMMDKMNASKWQQGIAFLPASISYLIGTNVFGPLGHRIGRWLSAMIGLVIIGVCLVCVPLATSIEELIPANAGIGFAIGMVDSSMMPMLGYLMDLRHTSVYGCVYAIADVAFCLGFIIGPVFSATIVQRLGFEGSVCAVAMTSFLYAPLMLFLRNPKGKNDLQFITKKDSKYIMQSDEETEDEEPKKPLTPPTCY</sequence>
<evidence type="ECO:0000256" key="7">
    <source>
        <dbReference type="SAM" id="Phobius"/>
    </source>
</evidence>
<feature type="transmembrane region" description="Helical" evidence="7">
    <location>
        <begin position="454"/>
        <end position="476"/>
    </location>
</feature>
<feature type="transmembrane region" description="Helical" evidence="7">
    <location>
        <begin position="364"/>
        <end position="384"/>
    </location>
</feature>
<dbReference type="InterPro" id="IPR036259">
    <property type="entry name" value="MFS_trans_sf"/>
</dbReference>
<comment type="subcellular location">
    <subcellularLocation>
        <location evidence="1">Membrane</location>
        <topology evidence="1">Multi-pass membrane protein</topology>
    </subcellularLocation>
</comment>
<feature type="region of interest" description="Disordered" evidence="6">
    <location>
        <begin position="525"/>
        <end position="545"/>
    </location>
</feature>
<evidence type="ECO:0000256" key="4">
    <source>
        <dbReference type="ARBA" id="ARBA00022989"/>
    </source>
</evidence>
<keyword evidence="2" id="KW-0813">Transport</keyword>
<feature type="transmembrane region" description="Helical" evidence="7">
    <location>
        <begin position="391"/>
        <end position="411"/>
    </location>
</feature>
<feature type="transmembrane region" description="Helical" evidence="7">
    <location>
        <begin position="25"/>
        <end position="48"/>
    </location>
</feature>
<evidence type="ECO:0000259" key="8">
    <source>
        <dbReference type="PROSITE" id="PS50850"/>
    </source>
</evidence>
<feature type="domain" description="Major facilitator superfamily (MFS) profile" evidence="8">
    <location>
        <begin position="26"/>
        <end position="509"/>
    </location>
</feature>
<evidence type="ECO:0000256" key="3">
    <source>
        <dbReference type="ARBA" id="ARBA00022692"/>
    </source>
</evidence>
<dbReference type="SUPFAM" id="SSF103473">
    <property type="entry name" value="MFS general substrate transporter"/>
    <property type="match status" value="1"/>
</dbReference>
<evidence type="ECO:0000256" key="2">
    <source>
        <dbReference type="ARBA" id="ARBA00022448"/>
    </source>
</evidence>
<keyword evidence="5 7" id="KW-0472">Membrane</keyword>
<evidence type="ECO:0000256" key="5">
    <source>
        <dbReference type="ARBA" id="ARBA00023136"/>
    </source>
</evidence>
<proteinExistence type="predicted"/>
<feature type="transmembrane region" description="Helical" evidence="7">
    <location>
        <begin position="423"/>
        <end position="442"/>
    </location>
</feature>
<name>A0AAV6VCH7_9ARAC</name>
<organism evidence="9 10">
    <name type="scientific">Oedothorax gibbosus</name>
    <dbReference type="NCBI Taxonomy" id="931172"/>
    <lineage>
        <taxon>Eukaryota</taxon>
        <taxon>Metazoa</taxon>
        <taxon>Ecdysozoa</taxon>
        <taxon>Arthropoda</taxon>
        <taxon>Chelicerata</taxon>
        <taxon>Arachnida</taxon>
        <taxon>Araneae</taxon>
        <taxon>Araneomorphae</taxon>
        <taxon>Entelegynae</taxon>
        <taxon>Araneoidea</taxon>
        <taxon>Linyphiidae</taxon>
        <taxon>Erigoninae</taxon>
        <taxon>Oedothorax</taxon>
    </lineage>
</organism>
<evidence type="ECO:0000256" key="6">
    <source>
        <dbReference type="SAM" id="MobiDB-lite"/>
    </source>
</evidence>